<organism evidence="2 3">
    <name type="scientific">Nocardia callitridis</name>
    <dbReference type="NCBI Taxonomy" id="648753"/>
    <lineage>
        <taxon>Bacteria</taxon>
        <taxon>Bacillati</taxon>
        <taxon>Actinomycetota</taxon>
        <taxon>Actinomycetes</taxon>
        <taxon>Mycobacteriales</taxon>
        <taxon>Nocardiaceae</taxon>
        <taxon>Nocardia</taxon>
    </lineage>
</organism>
<proteinExistence type="predicted"/>
<name>A0ABP9KUW7_9NOCA</name>
<feature type="region of interest" description="Disordered" evidence="1">
    <location>
        <begin position="208"/>
        <end position="227"/>
    </location>
</feature>
<dbReference type="Proteomes" id="UP001500603">
    <property type="component" value="Unassembled WGS sequence"/>
</dbReference>
<accession>A0ABP9KUW7</accession>
<evidence type="ECO:0000256" key="1">
    <source>
        <dbReference type="SAM" id="MobiDB-lite"/>
    </source>
</evidence>
<protein>
    <recommendedName>
        <fullName evidence="4">Restriction system protein</fullName>
    </recommendedName>
</protein>
<feature type="compositionally biased region" description="Basic and acidic residues" evidence="1">
    <location>
        <begin position="208"/>
        <end position="226"/>
    </location>
</feature>
<keyword evidence="3" id="KW-1185">Reference proteome</keyword>
<dbReference type="EMBL" id="BAABJM010000006">
    <property type="protein sequence ID" value="GAA5064697.1"/>
    <property type="molecule type" value="Genomic_DNA"/>
</dbReference>
<comment type="caution">
    <text evidence="2">The sequence shown here is derived from an EMBL/GenBank/DDBJ whole genome shotgun (WGS) entry which is preliminary data.</text>
</comment>
<evidence type="ECO:0000313" key="2">
    <source>
        <dbReference type="EMBL" id="GAA5064697.1"/>
    </source>
</evidence>
<evidence type="ECO:0000313" key="3">
    <source>
        <dbReference type="Proteomes" id="UP001500603"/>
    </source>
</evidence>
<sequence>MARRRGFFAELQYQQRLTQQRQAQQQREAIRSHNVAVRESLRLAREQQRAADAAIRASAAQRTAAQRAARLANIAAREAAAEERNAQLAVAFDEIDNLLNATLDVDDWVDLESLRESASSLPFDRPELLVLSAVPHYRPLLDRPSFVAPTPQSGLSGALGGNRKRSAQLATAQQEHLRLVRQWEQILIQTCAANAELRAQWRQREAARTAELDDARRRHERAETERRHRINESNARLDQLIAGLRERKPSAMDEYVGIVLANSIYPETFEVSYEHSFDATDQELRITVLAPRPDAFLTTKSFRYNKTNDEITATALPMAERKRRYASAIAQTALRTVHEVFEADRAAIIDSIALTVAVNAVDGATGHDTRTDLLQLATDRADFLALDLARVDPKQTLAHLSAAVSPNPFGLVPLADHGVRG</sequence>
<gene>
    <name evidence="2" type="ORF">GCM10023318_50930</name>
</gene>
<reference evidence="3" key="1">
    <citation type="journal article" date="2019" name="Int. J. Syst. Evol. Microbiol.">
        <title>The Global Catalogue of Microorganisms (GCM) 10K type strain sequencing project: providing services to taxonomists for standard genome sequencing and annotation.</title>
        <authorList>
            <consortium name="The Broad Institute Genomics Platform"/>
            <consortium name="The Broad Institute Genome Sequencing Center for Infectious Disease"/>
            <person name="Wu L."/>
            <person name="Ma J."/>
        </authorList>
    </citation>
    <scope>NUCLEOTIDE SEQUENCE [LARGE SCALE GENOMIC DNA]</scope>
    <source>
        <strain evidence="3">JCM 18298</strain>
    </source>
</reference>
<evidence type="ECO:0008006" key="4">
    <source>
        <dbReference type="Google" id="ProtNLM"/>
    </source>
</evidence>